<protein>
    <recommendedName>
        <fullName evidence="5">WD40 repeat-like protein</fullName>
    </recommendedName>
</protein>
<dbReference type="Gene3D" id="2.130.10.10">
    <property type="entry name" value="YVTN repeat-like/Quinoprotein amine dehydrogenase"/>
    <property type="match status" value="1"/>
</dbReference>
<dbReference type="PANTHER" id="PTHR19847">
    <property type="entry name" value="DDB1- AND CUL4-ASSOCIATED FACTOR 11"/>
    <property type="match status" value="1"/>
</dbReference>
<evidence type="ECO:0000313" key="4">
    <source>
        <dbReference type="Proteomes" id="UP001383192"/>
    </source>
</evidence>
<dbReference type="PANTHER" id="PTHR19847:SF7">
    <property type="entry name" value="DDB1- AND CUL4-ASSOCIATED FACTOR 11"/>
    <property type="match status" value="1"/>
</dbReference>
<feature type="compositionally biased region" description="Acidic residues" evidence="2">
    <location>
        <begin position="59"/>
        <end position="81"/>
    </location>
</feature>
<dbReference type="AlphaFoldDB" id="A0AAW0E119"/>
<evidence type="ECO:0000313" key="3">
    <source>
        <dbReference type="EMBL" id="KAK7058553.1"/>
    </source>
</evidence>
<feature type="region of interest" description="Disordered" evidence="2">
    <location>
        <begin position="524"/>
        <end position="570"/>
    </location>
</feature>
<reference evidence="3 4" key="1">
    <citation type="submission" date="2024-01" db="EMBL/GenBank/DDBJ databases">
        <title>A draft genome for a cacao thread blight-causing isolate of Paramarasmius palmivorus.</title>
        <authorList>
            <person name="Baruah I.K."/>
            <person name="Bukari Y."/>
            <person name="Amoako-Attah I."/>
            <person name="Meinhardt L.W."/>
            <person name="Bailey B.A."/>
            <person name="Cohen S.P."/>
        </authorList>
    </citation>
    <scope>NUCLEOTIDE SEQUENCE [LARGE SCALE GENOMIC DNA]</scope>
    <source>
        <strain evidence="3 4">GH-12</strain>
    </source>
</reference>
<proteinExistence type="predicted"/>
<evidence type="ECO:0008006" key="5">
    <source>
        <dbReference type="Google" id="ProtNLM"/>
    </source>
</evidence>
<dbReference type="InterPro" id="IPR015943">
    <property type="entry name" value="WD40/YVTN_repeat-like_dom_sf"/>
</dbReference>
<sequence>MNNDNGSNEQQENAEVRHIPIQHLLSILAARDGRLRPSNALAQLLMGSGGSSSGLALLQEDDDDEQEDDEQEWVDEDDDGDVYYPRSRDSIKPLSPHSSPQPAGVELLHSGEFGRVGPKAKARRSPPDVNLAKVIKSRLSKPYTTLYREDLTSNLVPNSNGVITTHYDSNIYTAQYSKDSSFFYTCAQDFRLHIYDTLAPPTPVVPQGRIRDPVDPHLRTTMKLSRRIQGQHGRWTITDANLSPDNQRIVYSSIMSTAYMCSTTEDNPAQIPIPFGDRRQSHDDWYGRSSVAIYSCRFSADGNEIIAGGRGQIFVYDLLANRRSVKIEAHDDDVNSCCWADTSSGNVLVSASDDSFLKVWDRRSLAGSRKPSGVLVGHTEGITYVSAKGDGRYVLSNGKDQSMRLWDLRKMRNSDEVDPHNRYGVRGFDYRYPTRYQPKHQAHPQDCSVMTYRGHQVLMTLIRCHFSPAETTGAQYLYSGSSDGRVHQPVLMSAAWESSRDGCTLARHDWKGLQKMSHSLEDWNEKQRLDNRERDRNSSRYSTRSRMPGSYINELEADDDDDDEDEDYQP</sequence>
<dbReference type="PROSITE" id="PS50294">
    <property type="entry name" value="WD_REPEATS_REGION"/>
    <property type="match status" value="2"/>
</dbReference>
<keyword evidence="1" id="KW-0853">WD repeat</keyword>
<dbReference type="InterPro" id="IPR051859">
    <property type="entry name" value="DCAF"/>
</dbReference>
<dbReference type="InterPro" id="IPR036322">
    <property type="entry name" value="WD40_repeat_dom_sf"/>
</dbReference>
<gene>
    <name evidence="3" type="ORF">VNI00_002189</name>
</gene>
<dbReference type="Pfam" id="PF00400">
    <property type="entry name" value="WD40"/>
    <property type="match status" value="3"/>
</dbReference>
<dbReference type="Proteomes" id="UP001383192">
    <property type="component" value="Unassembled WGS sequence"/>
</dbReference>
<feature type="compositionally biased region" description="Acidic residues" evidence="2">
    <location>
        <begin position="555"/>
        <end position="570"/>
    </location>
</feature>
<dbReference type="SUPFAM" id="SSF50978">
    <property type="entry name" value="WD40 repeat-like"/>
    <property type="match status" value="1"/>
</dbReference>
<organism evidence="3 4">
    <name type="scientific">Paramarasmius palmivorus</name>
    <dbReference type="NCBI Taxonomy" id="297713"/>
    <lineage>
        <taxon>Eukaryota</taxon>
        <taxon>Fungi</taxon>
        <taxon>Dikarya</taxon>
        <taxon>Basidiomycota</taxon>
        <taxon>Agaricomycotina</taxon>
        <taxon>Agaricomycetes</taxon>
        <taxon>Agaricomycetidae</taxon>
        <taxon>Agaricales</taxon>
        <taxon>Marasmiineae</taxon>
        <taxon>Marasmiaceae</taxon>
        <taxon>Paramarasmius</taxon>
    </lineage>
</organism>
<dbReference type="GO" id="GO:0043161">
    <property type="term" value="P:proteasome-mediated ubiquitin-dependent protein catabolic process"/>
    <property type="evidence" value="ECO:0007669"/>
    <property type="project" value="TreeGrafter"/>
</dbReference>
<evidence type="ECO:0000256" key="1">
    <source>
        <dbReference type="PROSITE-ProRule" id="PRU00221"/>
    </source>
</evidence>
<feature type="compositionally biased region" description="Basic and acidic residues" evidence="2">
    <location>
        <begin position="524"/>
        <end position="538"/>
    </location>
</feature>
<feature type="region of interest" description="Disordered" evidence="2">
    <location>
        <begin position="52"/>
        <end position="105"/>
    </location>
</feature>
<comment type="caution">
    <text evidence="3">The sequence shown here is derived from an EMBL/GenBank/DDBJ whole genome shotgun (WGS) entry which is preliminary data.</text>
</comment>
<feature type="repeat" description="WD" evidence="1">
    <location>
        <begin position="375"/>
        <end position="416"/>
    </location>
</feature>
<name>A0AAW0E119_9AGAR</name>
<dbReference type="InterPro" id="IPR001680">
    <property type="entry name" value="WD40_rpt"/>
</dbReference>
<evidence type="ECO:0000256" key="2">
    <source>
        <dbReference type="SAM" id="MobiDB-lite"/>
    </source>
</evidence>
<accession>A0AAW0E119</accession>
<dbReference type="SMART" id="SM00320">
    <property type="entry name" value="WD40"/>
    <property type="match status" value="6"/>
</dbReference>
<keyword evidence="4" id="KW-1185">Reference proteome</keyword>
<dbReference type="GO" id="GO:0080008">
    <property type="term" value="C:Cul4-RING E3 ubiquitin ligase complex"/>
    <property type="evidence" value="ECO:0007669"/>
    <property type="project" value="TreeGrafter"/>
</dbReference>
<dbReference type="EMBL" id="JAYKXP010000005">
    <property type="protein sequence ID" value="KAK7058553.1"/>
    <property type="molecule type" value="Genomic_DNA"/>
</dbReference>
<dbReference type="PROSITE" id="PS50082">
    <property type="entry name" value="WD_REPEATS_2"/>
    <property type="match status" value="2"/>
</dbReference>
<feature type="repeat" description="WD" evidence="1">
    <location>
        <begin position="327"/>
        <end position="361"/>
    </location>
</feature>